<reference evidence="1 2" key="1">
    <citation type="submission" date="2024-02" db="EMBL/GenBank/DDBJ databases">
        <title>Bacterial strain from lacustrine sediment.</title>
        <authorList>
            <person name="Petit C."/>
            <person name="Fadhlaoui K."/>
        </authorList>
    </citation>
    <scope>NUCLEOTIDE SEQUENCE [LARGE SCALE GENOMIC DNA]</scope>
    <source>
        <strain evidence="1 2">IPX-CK</strain>
    </source>
</reference>
<gene>
    <name evidence="1" type="ORF">V6984_18490</name>
</gene>
<evidence type="ECO:0000313" key="2">
    <source>
        <dbReference type="Proteomes" id="UP001451571"/>
    </source>
</evidence>
<dbReference type="RefSeq" id="WP_342757070.1">
    <property type="nucleotide sequence ID" value="NZ_CP146256.1"/>
</dbReference>
<dbReference type="Proteomes" id="UP001451571">
    <property type="component" value="Chromosome"/>
</dbReference>
<evidence type="ECO:0008006" key="3">
    <source>
        <dbReference type="Google" id="ProtNLM"/>
    </source>
</evidence>
<organism evidence="1 2">
    <name type="scientific">Kineothrix sedimenti</name>
    <dbReference type="NCBI Taxonomy" id="3123317"/>
    <lineage>
        <taxon>Bacteria</taxon>
        <taxon>Bacillati</taxon>
        <taxon>Bacillota</taxon>
        <taxon>Clostridia</taxon>
        <taxon>Lachnospirales</taxon>
        <taxon>Lachnospiraceae</taxon>
        <taxon>Kineothrix</taxon>
    </lineage>
</organism>
<protein>
    <recommendedName>
        <fullName evidence="3">Heparinase II/III-like protein</fullName>
    </recommendedName>
</protein>
<accession>A0ABZ3ETC4</accession>
<keyword evidence="2" id="KW-1185">Reference proteome</keyword>
<dbReference type="InterPro" id="IPR008930">
    <property type="entry name" value="Terpenoid_cyclase/PrenylTrfase"/>
</dbReference>
<name>A0ABZ3ETC4_9FIRM</name>
<proteinExistence type="predicted"/>
<sequence>MSGYIPFIMKSVPRVLTQVDRDKHSKTYGCCDRNFWHLKIRDFSSAILQQTGLAIALLDTVDFEGNIYYKRNAAESWAKATLYYWKKIQLRDGSYNEYYPNEHGFPPTAFSLFSSCEIYKRLQVYDQNLVEAMRKTGKYLISHIEMKAYNQEIASITALYSLYTITNEKWVLEGLENKLRRILDLQSVEGWFPEYGGADIGYLSVSLDMLAEYYWMSRDERVLEPLNKIVEFIKYFIHPDITVGGEYGSRNTTYFLPNGIEVMVHLGNKDAIAIKKFILQKSNEPGYFMDAVDDRYYSHYLLHSFLRALEKEKMNVKPDNNVGLLPFESKEEKYFPEAGLFVLSRMSKEISSYCIIGAKKGGVIRTFINNQQSISDFGYRVNYGEGNIAVTNWQDNEYSVKKNGNYLEINGKFTKVSLKMPSPILHLGLRVLSFVFGNKIISMLKKKIILVDKHTDIIISRRIKWDDEKIIIDDEITSPELIELEAADNFSARHVASGKFYSISDISIHDENNYGKNVLFQIHKEIKLDQINIMSIEVKG</sequence>
<evidence type="ECO:0000313" key="1">
    <source>
        <dbReference type="EMBL" id="XAH73466.1"/>
    </source>
</evidence>
<dbReference type="SUPFAM" id="SSF48239">
    <property type="entry name" value="Terpenoid cyclases/Protein prenyltransferases"/>
    <property type="match status" value="1"/>
</dbReference>
<dbReference type="EMBL" id="CP146256">
    <property type="protein sequence ID" value="XAH73466.1"/>
    <property type="molecule type" value="Genomic_DNA"/>
</dbReference>